<name>A0ACC1NR76_9HYPO</name>
<dbReference type="Proteomes" id="UP001143910">
    <property type="component" value="Unassembled WGS sequence"/>
</dbReference>
<sequence>MKAIILITIVLSALAQSAHTNYGWKPDQSRFHRRGYSSRRGIATDSINVPEYKFTMPVDHFSSTNKQTYLNKYYVNDTYYRPGGPVIFYDNGEAGFDADSAASTLAETNGPTLPMQLAANLSGLVIGWEHRYYGDSRPVPMVNASGLPADGSKGYVYLSVEQALEDVAYFASNFNSTKLDKNTLVKNTVGLDPYSTPWIFIGASYPGSRAAWMRLRHPEIIYASWASSAPLQYQFDGSPYYNPVVRSMAANCTNDIKAAIKYVDTVFGSGSQDAVTRVKIGALLVASTNLTQLDISDAAALSEFDAAGNLASGITLEAAFQNSGPVHTTQVMCDKMESFDVKAYSAALTSTTQDSEWVELLLNNAGASSTSNKGIALSNGSNGGQYAFAALLYGIVSARASYNEFMGTNGSSDDSSSSIVDSMSWSWQTLSEVGIFQGSNPDNITVVSKRDNSTAVRDILYKREMFNEFKESDFPTSLNNTELLKIGGWSMTASNVMFTNGEFDPWRAFSIASQEEGAPKRNVVRTVPKCNEILPPSDVFGLTYLGAVHGEDINQDSTSSATLVDGKNPQQQGLELFLQAWSVWAPCFNQSRDSIRNGKGVDGKGHNASGNLTTSGPGSVGSGKGKSGDANSDVGRSIPNIAGVSVMLLVTALFTLLH</sequence>
<organism evidence="1 2">
    <name type="scientific">Zarea fungicola</name>
    <dbReference type="NCBI Taxonomy" id="93591"/>
    <lineage>
        <taxon>Eukaryota</taxon>
        <taxon>Fungi</taxon>
        <taxon>Dikarya</taxon>
        <taxon>Ascomycota</taxon>
        <taxon>Pezizomycotina</taxon>
        <taxon>Sordariomycetes</taxon>
        <taxon>Hypocreomycetidae</taxon>
        <taxon>Hypocreales</taxon>
        <taxon>Cordycipitaceae</taxon>
        <taxon>Zarea</taxon>
    </lineage>
</organism>
<evidence type="ECO:0000313" key="1">
    <source>
        <dbReference type="EMBL" id="KAJ2981832.1"/>
    </source>
</evidence>
<reference evidence="1" key="1">
    <citation type="submission" date="2022-08" db="EMBL/GenBank/DDBJ databases">
        <title>Genome Sequence of Lecanicillium fungicola.</title>
        <authorList>
            <person name="Buettner E."/>
        </authorList>
    </citation>
    <scope>NUCLEOTIDE SEQUENCE</scope>
    <source>
        <strain evidence="1">Babe33</strain>
    </source>
</reference>
<proteinExistence type="predicted"/>
<evidence type="ECO:0000313" key="2">
    <source>
        <dbReference type="Proteomes" id="UP001143910"/>
    </source>
</evidence>
<comment type="caution">
    <text evidence="1">The sequence shown here is derived from an EMBL/GenBank/DDBJ whole genome shotgun (WGS) entry which is preliminary data.</text>
</comment>
<protein>
    <submittedName>
        <fullName evidence="1">Uncharacterized protein</fullName>
    </submittedName>
</protein>
<dbReference type="EMBL" id="JANJQO010000109">
    <property type="protein sequence ID" value="KAJ2981832.1"/>
    <property type="molecule type" value="Genomic_DNA"/>
</dbReference>
<accession>A0ACC1NR76</accession>
<keyword evidence="2" id="KW-1185">Reference proteome</keyword>
<gene>
    <name evidence="1" type="ORF">NQ176_g1781</name>
</gene>